<gene>
    <name evidence="2" type="ORF">ACFFIA_24225</name>
</gene>
<accession>A0ABV6M8E0</accession>
<dbReference type="GO" id="GO:0032259">
    <property type="term" value="P:methylation"/>
    <property type="evidence" value="ECO:0007669"/>
    <property type="project" value="UniProtKB-KW"/>
</dbReference>
<dbReference type="RefSeq" id="WP_377254050.1">
    <property type="nucleotide sequence ID" value="NZ_JBHLUH010000050.1"/>
</dbReference>
<dbReference type="PANTHER" id="PTHR43861:SF3">
    <property type="entry name" value="PUTATIVE (AFU_ORTHOLOGUE AFUA_2G14390)-RELATED"/>
    <property type="match status" value="1"/>
</dbReference>
<dbReference type="EC" id="2.1.1.-" evidence="2"/>
<dbReference type="Proteomes" id="UP001589867">
    <property type="component" value="Unassembled WGS sequence"/>
</dbReference>
<evidence type="ECO:0000313" key="3">
    <source>
        <dbReference type="Proteomes" id="UP001589867"/>
    </source>
</evidence>
<dbReference type="PANTHER" id="PTHR43861">
    <property type="entry name" value="TRANS-ACONITATE 2-METHYLTRANSFERASE-RELATED"/>
    <property type="match status" value="1"/>
</dbReference>
<dbReference type="SUPFAM" id="SSF53335">
    <property type="entry name" value="S-adenosyl-L-methionine-dependent methyltransferases"/>
    <property type="match status" value="1"/>
</dbReference>
<proteinExistence type="predicted"/>
<dbReference type="CDD" id="cd02440">
    <property type="entry name" value="AdoMet_MTases"/>
    <property type="match status" value="1"/>
</dbReference>
<keyword evidence="1 2" id="KW-0808">Transferase</keyword>
<keyword evidence="2" id="KW-0489">Methyltransferase</keyword>
<organism evidence="2 3">
    <name type="scientific">Phytohabitans kaempferiae</name>
    <dbReference type="NCBI Taxonomy" id="1620943"/>
    <lineage>
        <taxon>Bacteria</taxon>
        <taxon>Bacillati</taxon>
        <taxon>Actinomycetota</taxon>
        <taxon>Actinomycetes</taxon>
        <taxon>Micromonosporales</taxon>
        <taxon>Micromonosporaceae</taxon>
    </lineage>
</organism>
<dbReference type="EMBL" id="JBHLUH010000050">
    <property type="protein sequence ID" value="MFC0530774.1"/>
    <property type="molecule type" value="Genomic_DNA"/>
</dbReference>
<dbReference type="InterPro" id="IPR029063">
    <property type="entry name" value="SAM-dependent_MTases_sf"/>
</dbReference>
<dbReference type="Pfam" id="PF13489">
    <property type="entry name" value="Methyltransf_23"/>
    <property type="match status" value="1"/>
</dbReference>
<keyword evidence="3" id="KW-1185">Reference proteome</keyword>
<sequence>MPGGYAYDNDVEVAFRQHACLSAMLDDFTRSRLSTVVAVPGTRCLEVGAGAGSVARWLADRGATVVATDLKPHRVPTRAGIRVLAHDITAEPVPDPPYDLIHARLLLLHLAEREAVLRKLAAALAPGGSLAVEDWHIRPEHLVVDAPDQHDVALFERYQRILMTVIGSDPTWATRIHGQMVGAGLAGVDTAIHSPVWPAGSPGALLVTVNLDLFRSRLLAAGLSAAELDHLRWLVTDRHSGLVLRGHLLYSTIGRAPLAPA</sequence>
<comment type="caution">
    <text evidence="2">The sequence shown here is derived from an EMBL/GenBank/DDBJ whole genome shotgun (WGS) entry which is preliminary data.</text>
</comment>
<dbReference type="Gene3D" id="3.40.50.150">
    <property type="entry name" value="Vaccinia Virus protein VP39"/>
    <property type="match status" value="1"/>
</dbReference>
<evidence type="ECO:0000256" key="1">
    <source>
        <dbReference type="ARBA" id="ARBA00022679"/>
    </source>
</evidence>
<evidence type="ECO:0000313" key="2">
    <source>
        <dbReference type="EMBL" id="MFC0530774.1"/>
    </source>
</evidence>
<name>A0ABV6M8E0_9ACTN</name>
<reference evidence="2 3" key="1">
    <citation type="submission" date="2024-09" db="EMBL/GenBank/DDBJ databases">
        <authorList>
            <person name="Sun Q."/>
            <person name="Mori K."/>
        </authorList>
    </citation>
    <scope>NUCLEOTIDE SEQUENCE [LARGE SCALE GENOMIC DNA]</scope>
    <source>
        <strain evidence="2 3">TBRC 3947</strain>
    </source>
</reference>
<dbReference type="GO" id="GO:0008168">
    <property type="term" value="F:methyltransferase activity"/>
    <property type="evidence" value="ECO:0007669"/>
    <property type="project" value="UniProtKB-KW"/>
</dbReference>
<protein>
    <submittedName>
        <fullName evidence="2">Class I SAM-dependent methyltransferase</fullName>
        <ecNumber evidence="2">2.1.1.-</ecNumber>
    </submittedName>
</protein>